<organism evidence="1 2">
    <name type="scientific">Owenweeksia hongkongensis (strain DSM 17368 / CIP 108786 / JCM 12287 / NRRL B-23963 / UST20020801)</name>
    <dbReference type="NCBI Taxonomy" id="926562"/>
    <lineage>
        <taxon>Bacteria</taxon>
        <taxon>Pseudomonadati</taxon>
        <taxon>Bacteroidota</taxon>
        <taxon>Flavobacteriia</taxon>
        <taxon>Flavobacteriales</taxon>
        <taxon>Owenweeksiaceae</taxon>
        <taxon>Owenweeksia</taxon>
    </lineage>
</organism>
<gene>
    <name evidence="1" type="ordered locus">Oweho_1793</name>
</gene>
<accession>G8R158</accession>
<dbReference type="KEGG" id="oho:Oweho_1793"/>
<name>G8R158_OWEHD</name>
<dbReference type="HOGENOM" id="CLU_2539344_0_0_10"/>
<dbReference type="Proteomes" id="UP000005631">
    <property type="component" value="Chromosome"/>
</dbReference>
<evidence type="ECO:0000313" key="2">
    <source>
        <dbReference type="Proteomes" id="UP000005631"/>
    </source>
</evidence>
<protein>
    <recommendedName>
        <fullName evidence="3">Addiction module component</fullName>
    </recommendedName>
</protein>
<sequence>MLINWLSLKYVNIFNMKEVTLKIPDKKLGFFMELVKQLGFEVSHEVEIPEEYKAIVRERIQKSVNEPDRLVDWDKVQDDFKLD</sequence>
<dbReference type="eggNOG" id="ENOG502ZRCA">
    <property type="taxonomic scope" value="Bacteria"/>
</dbReference>
<evidence type="ECO:0000313" key="1">
    <source>
        <dbReference type="EMBL" id="AEV32773.1"/>
    </source>
</evidence>
<keyword evidence="2" id="KW-1185">Reference proteome</keyword>
<evidence type="ECO:0008006" key="3">
    <source>
        <dbReference type="Google" id="ProtNLM"/>
    </source>
</evidence>
<proteinExistence type="predicted"/>
<dbReference type="EMBL" id="CP003156">
    <property type="protein sequence ID" value="AEV32773.1"/>
    <property type="molecule type" value="Genomic_DNA"/>
</dbReference>
<dbReference type="AlphaFoldDB" id="G8R158"/>
<reference evidence="1 2" key="1">
    <citation type="journal article" date="2012" name="Stand. Genomic Sci.">
        <title>Genome sequence of the orange-pigmented seawater bacterium Owenweeksia hongkongensis type strain (UST20020801(T)).</title>
        <authorList>
            <person name="Riedel T."/>
            <person name="Held B."/>
            <person name="Nolan M."/>
            <person name="Lucas S."/>
            <person name="Lapidus A."/>
            <person name="Tice H."/>
            <person name="Del Rio T.G."/>
            <person name="Cheng J.F."/>
            <person name="Han C."/>
            <person name="Tapia R."/>
            <person name="Goodwin L.A."/>
            <person name="Pitluck S."/>
            <person name="Liolios K."/>
            <person name="Mavromatis K."/>
            <person name="Pagani I."/>
            <person name="Ivanova N."/>
            <person name="Mikhailova N."/>
            <person name="Pati A."/>
            <person name="Chen A."/>
            <person name="Palaniappan K."/>
            <person name="Rohde M."/>
            <person name="Tindall B.J."/>
            <person name="Detter J.C."/>
            <person name="Goker M."/>
            <person name="Woyke T."/>
            <person name="Bristow J."/>
            <person name="Eisen J.A."/>
            <person name="Markowitz V."/>
            <person name="Hugenholtz P."/>
            <person name="Klenk H.P."/>
            <person name="Kyrpides N.C."/>
        </authorList>
    </citation>
    <scope>NUCLEOTIDE SEQUENCE</scope>
    <source>
        <strain evidence="2">DSM 17368 / JCM 12287 / NRRL B-23963</strain>
    </source>
</reference>